<feature type="compositionally biased region" description="Low complexity" evidence="6">
    <location>
        <begin position="366"/>
        <end position="375"/>
    </location>
</feature>
<feature type="compositionally biased region" description="Basic and acidic residues" evidence="6">
    <location>
        <begin position="292"/>
        <end position="312"/>
    </location>
</feature>
<dbReference type="PANTHER" id="PTHR43289:SF30">
    <property type="entry name" value="NON-SPECIFIC SERINE_THREONINE PROTEIN KINASE"/>
    <property type="match status" value="1"/>
</dbReference>
<dbReference type="PANTHER" id="PTHR43289">
    <property type="entry name" value="MITOGEN-ACTIVATED PROTEIN KINASE KINASE KINASE 20-RELATED"/>
    <property type="match status" value="1"/>
</dbReference>
<feature type="transmembrane region" description="Helical" evidence="7">
    <location>
        <begin position="499"/>
        <end position="519"/>
    </location>
</feature>
<dbReference type="InterPro" id="IPR000719">
    <property type="entry name" value="Prot_kinase_dom"/>
</dbReference>
<accession>A0ABT6PAS7</accession>
<keyword evidence="7" id="KW-1133">Transmembrane helix</keyword>
<dbReference type="Proteomes" id="UP001160301">
    <property type="component" value="Unassembled WGS sequence"/>
</dbReference>
<dbReference type="CDD" id="cd14014">
    <property type="entry name" value="STKc_PknB_like"/>
    <property type="match status" value="1"/>
</dbReference>
<dbReference type="GO" id="GO:0004674">
    <property type="term" value="F:protein serine/threonine kinase activity"/>
    <property type="evidence" value="ECO:0007669"/>
    <property type="project" value="UniProtKB-EC"/>
</dbReference>
<dbReference type="EC" id="2.7.11.1" evidence="9"/>
<dbReference type="InterPro" id="IPR008271">
    <property type="entry name" value="Ser/Thr_kinase_AS"/>
</dbReference>
<evidence type="ECO:0000256" key="4">
    <source>
        <dbReference type="ARBA" id="ARBA00022840"/>
    </source>
</evidence>
<dbReference type="PROSITE" id="PS00107">
    <property type="entry name" value="PROTEIN_KINASE_ATP"/>
    <property type="match status" value="1"/>
</dbReference>
<evidence type="ECO:0000259" key="8">
    <source>
        <dbReference type="PROSITE" id="PS50011"/>
    </source>
</evidence>
<dbReference type="PROSITE" id="PS00108">
    <property type="entry name" value="PROTEIN_KINASE_ST"/>
    <property type="match status" value="1"/>
</dbReference>
<sequence length="571" mass="60722">MGNEAVQSQVAVGEILAGKYRVERTLGMGGMGVVVAVTHLELRDERAIKLVRADLTHPQIIERFLREARVVVKLRSEHVAQVYDIGRLPTGAPFMVMELLHGDDLSALLKKRGTLPVHEAVLYVMQACDALAEAHGRGIVHRDLKPANLFLTHREDGSPCIKVLDFGVSKHVPEEGESAELEMTSNGDIMGSPLYMAPEQMRAAREVDARADIWALGAILYKLVTGRAPFQRATTPEICMAVLGSEMAPLPSSLQGGIPSGLEAVIMRCLCKDVDSRFPRALDLKAALSPYSERREGWPEDERVSLVDDPRSSTRGSNSSRPIPKNIDAILLGCIGKDTGRRAARAKGRRNVSDPFLKKRAEAAEPKALAATSAEPPADMPRDPEFSCAGGGTVPMGSTDLRKAREMNCGRPPQGSQPTEPAPPPDPAGVLGAMNLEETIDEATALAPPRLPSFPAPPPPSVRTSLPSFRVPSAGEPLGNSMAPWDYAPASAPRGAKPVAFLASATTAVFIVVALIMAFTTGGERNIAEGAVRGADMRPAAGGMPAPAEPAIALEPEVDASATADETDETP</sequence>
<proteinExistence type="predicted"/>
<organism evidence="9 10">
    <name type="scientific">Polyangium sorediatum</name>
    <dbReference type="NCBI Taxonomy" id="889274"/>
    <lineage>
        <taxon>Bacteria</taxon>
        <taxon>Pseudomonadati</taxon>
        <taxon>Myxococcota</taxon>
        <taxon>Polyangia</taxon>
        <taxon>Polyangiales</taxon>
        <taxon>Polyangiaceae</taxon>
        <taxon>Polyangium</taxon>
    </lineage>
</organism>
<evidence type="ECO:0000256" key="6">
    <source>
        <dbReference type="SAM" id="MobiDB-lite"/>
    </source>
</evidence>
<keyword evidence="7" id="KW-0472">Membrane</keyword>
<evidence type="ECO:0000256" key="7">
    <source>
        <dbReference type="SAM" id="Phobius"/>
    </source>
</evidence>
<dbReference type="Gene3D" id="1.10.510.10">
    <property type="entry name" value="Transferase(Phosphotransferase) domain 1"/>
    <property type="match status" value="1"/>
</dbReference>
<feature type="compositionally biased region" description="Basic and acidic residues" evidence="6">
    <location>
        <begin position="356"/>
        <end position="365"/>
    </location>
</feature>
<dbReference type="InterPro" id="IPR011009">
    <property type="entry name" value="Kinase-like_dom_sf"/>
</dbReference>
<feature type="binding site" evidence="5">
    <location>
        <position position="49"/>
    </location>
    <ligand>
        <name>ATP</name>
        <dbReference type="ChEBI" id="CHEBI:30616"/>
    </ligand>
</feature>
<evidence type="ECO:0000256" key="2">
    <source>
        <dbReference type="ARBA" id="ARBA00022741"/>
    </source>
</evidence>
<feature type="compositionally biased region" description="Low complexity" evidence="6">
    <location>
        <begin position="538"/>
        <end position="555"/>
    </location>
</feature>
<evidence type="ECO:0000256" key="1">
    <source>
        <dbReference type="ARBA" id="ARBA00022679"/>
    </source>
</evidence>
<keyword evidence="3 9" id="KW-0418">Kinase</keyword>
<dbReference type="EMBL" id="JARZHI010000154">
    <property type="protein sequence ID" value="MDI1437671.1"/>
    <property type="molecule type" value="Genomic_DNA"/>
</dbReference>
<evidence type="ECO:0000256" key="5">
    <source>
        <dbReference type="PROSITE-ProRule" id="PRU10141"/>
    </source>
</evidence>
<evidence type="ECO:0000313" key="10">
    <source>
        <dbReference type="Proteomes" id="UP001160301"/>
    </source>
</evidence>
<keyword evidence="4 5" id="KW-0067">ATP-binding</keyword>
<keyword evidence="1 9" id="KW-0808">Transferase</keyword>
<name>A0ABT6PAS7_9BACT</name>
<dbReference type="Gene3D" id="3.30.200.20">
    <property type="entry name" value="Phosphorylase Kinase, domain 1"/>
    <property type="match status" value="1"/>
</dbReference>
<comment type="caution">
    <text evidence="9">The sequence shown here is derived from an EMBL/GenBank/DDBJ whole genome shotgun (WGS) entry which is preliminary data.</text>
</comment>
<keyword evidence="2 5" id="KW-0547">Nucleotide-binding</keyword>
<dbReference type="SMART" id="SM00220">
    <property type="entry name" value="S_TKc"/>
    <property type="match status" value="1"/>
</dbReference>
<keyword evidence="7" id="KW-0812">Transmembrane</keyword>
<dbReference type="InterPro" id="IPR017441">
    <property type="entry name" value="Protein_kinase_ATP_BS"/>
</dbReference>
<protein>
    <submittedName>
        <fullName evidence="9">Serine/threonine-protein kinase</fullName>
        <ecNumber evidence="9">2.7.11.1</ecNumber>
    </submittedName>
</protein>
<evidence type="ECO:0000313" key="9">
    <source>
        <dbReference type="EMBL" id="MDI1437671.1"/>
    </source>
</evidence>
<feature type="domain" description="Protein kinase" evidence="8">
    <location>
        <begin position="20"/>
        <end position="292"/>
    </location>
</feature>
<feature type="region of interest" description="Disordered" evidence="6">
    <location>
        <begin position="292"/>
        <end position="324"/>
    </location>
</feature>
<reference evidence="9 10" key="1">
    <citation type="submission" date="2023-04" db="EMBL/GenBank/DDBJ databases">
        <title>The genome sequence of Polyangium sorediatum DSM14670.</title>
        <authorList>
            <person name="Zhang X."/>
        </authorList>
    </citation>
    <scope>NUCLEOTIDE SEQUENCE [LARGE SCALE GENOMIC DNA]</scope>
    <source>
        <strain evidence="9 10">DSM 14670</strain>
    </source>
</reference>
<keyword evidence="10" id="KW-1185">Reference proteome</keyword>
<gene>
    <name evidence="9" type="ORF">QHF89_49645</name>
</gene>
<feature type="region of interest" description="Disordered" evidence="6">
    <location>
        <begin position="342"/>
        <end position="431"/>
    </location>
</feature>
<dbReference type="SUPFAM" id="SSF56112">
    <property type="entry name" value="Protein kinase-like (PK-like)"/>
    <property type="match status" value="1"/>
</dbReference>
<dbReference type="RefSeq" id="WP_136973396.1">
    <property type="nucleotide sequence ID" value="NZ_JARZHI010000154.1"/>
</dbReference>
<dbReference type="PROSITE" id="PS50011">
    <property type="entry name" value="PROTEIN_KINASE_DOM"/>
    <property type="match status" value="1"/>
</dbReference>
<feature type="region of interest" description="Disordered" evidence="6">
    <location>
        <begin position="538"/>
        <end position="571"/>
    </location>
</feature>
<evidence type="ECO:0000256" key="3">
    <source>
        <dbReference type="ARBA" id="ARBA00022777"/>
    </source>
</evidence>
<dbReference type="Pfam" id="PF00069">
    <property type="entry name" value="Pkinase"/>
    <property type="match status" value="1"/>
</dbReference>